<protein>
    <submittedName>
        <fullName evidence="1">Uncharacterized protein</fullName>
    </submittedName>
</protein>
<keyword evidence="2" id="KW-1185">Reference proteome</keyword>
<gene>
    <name evidence="1" type="ORF">E1163_04515</name>
</gene>
<sequence length="247" mass="26645">MSTFRSFYGIDGMSDQDKASFGANHLGSAPTPDDRKQIGSFLGGELTANGTFYKFVQTAQYSTDGRMKGAGYVIEQQIDVMYGGTTSSLSFPEESDIWGDIWHSTLARAIVPDVYTLDVSWGATFIALGGSNSYTVNLITRGKDAGIHYTQTQTGYSNQRRNDWRYGFEIDGGINGGHLMYNGDSRELTAAHLLGITQVTSGGFIVGGNFIRGIGDDGRTVMYGVSMGIGETLGFSHGSGITKVKTW</sequence>
<dbReference type="EMBL" id="SMLW01000381">
    <property type="protein sequence ID" value="MTI24201.1"/>
    <property type="molecule type" value="Genomic_DNA"/>
</dbReference>
<comment type="caution">
    <text evidence="1">The sequence shown here is derived from an EMBL/GenBank/DDBJ whole genome shotgun (WGS) entry which is preliminary data.</text>
</comment>
<evidence type="ECO:0000313" key="2">
    <source>
        <dbReference type="Proteomes" id="UP000798808"/>
    </source>
</evidence>
<evidence type="ECO:0000313" key="1">
    <source>
        <dbReference type="EMBL" id="MTI24201.1"/>
    </source>
</evidence>
<accession>A0ABW9RJR2</accession>
<proteinExistence type="predicted"/>
<reference evidence="1 2" key="1">
    <citation type="submission" date="2019-02" db="EMBL/GenBank/DDBJ databases">
        <authorList>
            <person name="Goldberg S.R."/>
            <person name="Haltli B.A."/>
            <person name="Correa H."/>
            <person name="Russell K.G."/>
        </authorList>
    </citation>
    <scope>NUCLEOTIDE SEQUENCE [LARGE SCALE GENOMIC DNA]</scope>
    <source>
        <strain evidence="1 2">JCM 16186</strain>
    </source>
</reference>
<organism evidence="1 2">
    <name type="scientific">Fulvivirga kasyanovii</name>
    <dbReference type="NCBI Taxonomy" id="396812"/>
    <lineage>
        <taxon>Bacteria</taxon>
        <taxon>Pseudomonadati</taxon>
        <taxon>Bacteroidota</taxon>
        <taxon>Cytophagia</taxon>
        <taxon>Cytophagales</taxon>
        <taxon>Fulvivirgaceae</taxon>
        <taxon>Fulvivirga</taxon>
    </lineage>
</organism>
<name>A0ABW9RJR2_9BACT</name>
<dbReference type="Proteomes" id="UP000798808">
    <property type="component" value="Unassembled WGS sequence"/>
</dbReference>